<proteinExistence type="predicted"/>
<protein>
    <submittedName>
        <fullName evidence="1">Uncharacterized protein</fullName>
    </submittedName>
</protein>
<sequence length="80" mass="9572">RSWPQSLGTLVVPIQEHLHFGKYCDRKHAQRNSDQAAKREKLKFLVSQYGSTRREKFWFELKFQFTIITSSALRRPCKME</sequence>
<dbReference type="AlphaFoldDB" id="A0A087UW78"/>
<gene>
    <name evidence="1" type="ORF">X975_07506</name>
</gene>
<accession>A0A087UW78</accession>
<keyword evidence="2" id="KW-1185">Reference proteome</keyword>
<feature type="non-terminal residue" evidence="1">
    <location>
        <position position="1"/>
    </location>
</feature>
<evidence type="ECO:0000313" key="1">
    <source>
        <dbReference type="EMBL" id="KFM81617.1"/>
    </source>
</evidence>
<reference evidence="1 2" key="1">
    <citation type="submission" date="2013-11" db="EMBL/GenBank/DDBJ databases">
        <title>Genome sequencing of Stegodyphus mimosarum.</title>
        <authorList>
            <person name="Bechsgaard J."/>
        </authorList>
    </citation>
    <scope>NUCLEOTIDE SEQUENCE [LARGE SCALE GENOMIC DNA]</scope>
</reference>
<feature type="non-terminal residue" evidence="1">
    <location>
        <position position="80"/>
    </location>
</feature>
<dbReference type="Proteomes" id="UP000054359">
    <property type="component" value="Unassembled WGS sequence"/>
</dbReference>
<organism evidence="1 2">
    <name type="scientific">Stegodyphus mimosarum</name>
    <name type="common">African social velvet spider</name>
    <dbReference type="NCBI Taxonomy" id="407821"/>
    <lineage>
        <taxon>Eukaryota</taxon>
        <taxon>Metazoa</taxon>
        <taxon>Ecdysozoa</taxon>
        <taxon>Arthropoda</taxon>
        <taxon>Chelicerata</taxon>
        <taxon>Arachnida</taxon>
        <taxon>Araneae</taxon>
        <taxon>Araneomorphae</taxon>
        <taxon>Entelegynae</taxon>
        <taxon>Eresoidea</taxon>
        <taxon>Eresidae</taxon>
        <taxon>Stegodyphus</taxon>
    </lineage>
</organism>
<evidence type="ECO:0000313" key="2">
    <source>
        <dbReference type="Proteomes" id="UP000054359"/>
    </source>
</evidence>
<name>A0A087UW78_STEMI</name>
<dbReference type="EMBL" id="KK121952">
    <property type="protein sequence ID" value="KFM81617.1"/>
    <property type="molecule type" value="Genomic_DNA"/>
</dbReference>